<reference evidence="2" key="2">
    <citation type="journal article" date="2015" name="Data Brief">
        <title>Shoot transcriptome of the giant reed, Arundo donax.</title>
        <authorList>
            <person name="Barrero R.A."/>
            <person name="Guerrero F.D."/>
            <person name="Moolhuijzen P."/>
            <person name="Goolsby J.A."/>
            <person name="Tidwell J."/>
            <person name="Bellgard S.E."/>
            <person name="Bellgard M.I."/>
        </authorList>
    </citation>
    <scope>NUCLEOTIDE SEQUENCE</scope>
    <source>
        <tissue evidence="2">Shoot tissue taken approximately 20 cm above the soil surface</tissue>
    </source>
</reference>
<name>A0A0A9BI55_ARUDO</name>
<keyword evidence="1" id="KW-0812">Transmembrane</keyword>
<proteinExistence type="predicted"/>
<evidence type="ECO:0000313" key="2">
    <source>
        <dbReference type="EMBL" id="JAD58977.1"/>
    </source>
</evidence>
<feature type="transmembrane region" description="Helical" evidence="1">
    <location>
        <begin position="20"/>
        <end position="40"/>
    </location>
</feature>
<reference evidence="2" key="1">
    <citation type="submission" date="2014-09" db="EMBL/GenBank/DDBJ databases">
        <authorList>
            <person name="Magalhaes I.L.F."/>
            <person name="Oliveira U."/>
            <person name="Santos F.R."/>
            <person name="Vidigal T.H.D.A."/>
            <person name="Brescovit A.D."/>
            <person name="Santos A.J."/>
        </authorList>
    </citation>
    <scope>NUCLEOTIDE SEQUENCE</scope>
    <source>
        <tissue evidence="2">Shoot tissue taken approximately 20 cm above the soil surface</tissue>
    </source>
</reference>
<accession>A0A0A9BI55</accession>
<keyword evidence="1" id="KW-1133">Transmembrane helix</keyword>
<keyword evidence="1" id="KW-0472">Membrane</keyword>
<evidence type="ECO:0000256" key="1">
    <source>
        <dbReference type="SAM" id="Phobius"/>
    </source>
</evidence>
<protein>
    <submittedName>
        <fullName evidence="2">Uncharacterized protein</fullName>
    </submittedName>
</protein>
<organism evidence="2">
    <name type="scientific">Arundo donax</name>
    <name type="common">Giant reed</name>
    <name type="synonym">Donax arundinaceus</name>
    <dbReference type="NCBI Taxonomy" id="35708"/>
    <lineage>
        <taxon>Eukaryota</taxon>
        <taxon>Viridiplantae</taxon>
        <taxon>Streptophyta</taxon>
        <taxon>Embryophyta</taxon>
        <taxon>Tracheophyta</taxon>
        <taxon>Spermatophyta</taxon>
        <taxon>Magnoliopsida</taxon>
        <taxon>Liliopsida</taxon>
        <taxon>Poales</taxon>
        <taxon>Poaceae</taxon>
        <taxon>PACMAD clade</taxon>
        <taxon>Arundinoideae</taxon>
        <taxon>Arundineae</taxon>
        <taxon>Arundo</taxon>
    </lineage>
</organism>
<dbReference type="AlphaFoldDB" id="A0A0A9BI55"/>
<sequence length="49" mass="5735">MQLGKILYQYGTYYLLARLLFAPLQFLSMVGVFQVLGIFYRSRRCLLLG</sequence>
<dbReference type="EMBL" id="GBRH01238918">
    <property type="protein sequence ID" value="JAD58977.1"/>
    <property type="molecule type" value="Transcribed_RNA"/>
</dbReference>